<feature type="domain" description="Serine aminopeptidase S33" evidence="2">
    <location>
        <begin position="155"/>
        <end position="214"/>
    </location>
</feature>
<evidence type="ECO:0000256" key="1">
    <source>
        <dbReference type="PIRSR" id="PIRSR017388-1"/>
    </source>
</evidence>
<dbReference type="InterPro" id="IPR000073">
    <property type="entry name" value="AB_hydrolase_1"/>
</dbReference>
<dbReference type="Gene3D" id="3.40.50.1820">
    <property type="entry name" value="alpha/beta hydrolase"/>
    <property type="match status" value="1"/>
</dbReference>
<sequence>MAILQTNEGDIFLERGKVAIFLLHGFFSTPEELSSIANILADNGFTVYCPCLPSYSSYEKSSLIDFCKADCNEWEKEAETAFLNLKKEFNKVYVGGHSLGANLAILLAGKHKVEGIISLGTVIYLSIILRLTRKIIPFVFRVIAKKNAVSFFQVTSAISILDMANIIKETKETLPKIEQPILVIHSKNDKMIFPQSARYIYRKVRSKHKKLIFVRNKNINGHGLLCEKLGPEIVKEIVKFILHS</sequence>
<protein>
    <recommendedName>
        <fullName evidence="6">Serine aminopeptidase S33 domain-containing protein</fullName>
    </recommendedName>
</protein>
<evidence type="ECO:0000313" key="5">
    <source>
        <dbReference type="Proteomes" id="UP000230131"/>
    </source>
</evidence>
<comment type="caution">
    <text evidence="4">The sequence shown here is derived from an EMBL/GenBank/DDBJ whole genome shotgun (WGS) entry which is preliminary data.</text>
</comment>
<dbReference type="Proteomes" id="UP000230131">
    <property type="component" value="Unassembled WGS sequence"/>
</dbReference>
<evidence type="ECO:0000259" key="2">
    <source>
        <dbReference type="Pfam" id="PF12146"/>
    </source>
</evidence>
<feature type="active site" description="Charge relay system" evidence="1">
    <location>
        <position position="222"/>
    </location>
</feature>
<dbReference type="GO" id="GO:0052689">
    <property type="term" value="F:carboxylic ester hydrolase activity"/>
    <property type="evidence" value="ECO:0007669"/>
    <property type="project" value="InterPro"/>
</dbReference>
<dbReference type="PIRSF" id="PIRSF017388">
    <property type="entry name" value="Esterase_lipase"/>
    <property type="match status" value="1"/>
</dbReference>
<dbReference type="SUPFAM" id="SSF53474">
    <property type="entry name" value="alpha/beta-Hydrolases"/>
    <property type="match status" value="1"/>
</dbReference>
<dbReference type="EMBL" id="PEVH01000052">
    <property type="protein sequence ID" value="PIU99084.1"/>
    <property type="molecule type" value="Genomic_DNA"/>
</dbReference>
<dbReference type="Pfam" id="PF12146">
    <property type="entry name" value="Hydrolase_4"/>
    <property type="match status" value="1"/>
</dbReference>
<proteinExistence type="predicted"/>
<feature type="domain" description="AB hydrolase-1" evidence="3">
    <location>
        <begin position="20"/>
        <end position="121"/>
    </location>
</feature>
<gene>
    <name evidence="4" type="ORF">COS59_01715</name>
</gene>
<reference evidence="5" key="1">
    <citation type="submission" date="2017-09" db="EMBL/GenBank/DDBJ databases">
        <title>Depth-based differentiation of microbial function through sediment-hosted aquifers and enrichment of novel symbionts in the deep terrestrial subsurface.</title>
        <authorList>
            <person name="Probst A.J."/>
            <person name="Ladd B."/>
            <person name="Jarett J.K."/>
            <person name="Geller-Mcgrath D.E."/>
            <person name="Sieber C.M.K."/>
            <person name="Emerson J.B."/>
            <person name="Anantharaman K."/>
            <person name="Thomas B.C."/>
            <person name="Malmstrom R."/>
            <person name="Stieglmeier M."/>
            <person name="Klingl A."/>
            <person name="Woyke T."/>
            <person name="Ryan C.M."/>
            <person name="Banfield J.F."/>
        </authorList>
    </citation>
    <scope>NUCLEOTIDE SEQUENCE [LARGE SCALE GENOMIC DNA]</scope>
</reference>
<dbReference type="InterPro" id="IPR012354">
    <property type="entry name" value="Esterase_lipase"/>
</dbReference>
<dbReference type="Pfam" id="PF12697">
    <property type="entry name" value="Abhydrolase_6"/>
    <property type="match status" value="1"/>
</dbReference>
<dbReference type="InterPro" id="IPR022742">
    <property type="entry name" value="Hydrolase_4"/>
</dbReference>
<accession>A0A2M7B7J2</accession>
<dbReference type="PANTHER" id="PTHR11614">
    <property type="entry name" value="PHOSPHOLIPASE-RELATED"/>
    <property type="match status" value="1"/>
</dbReference>
<dbReference type="AlphaFoldDB" id="A0A2M7B7J2"/>
<evidence type="ECO:0008006" key="6">
    <source>
        <dbReference type="Google" id="ProtNLM"/>
    </source>
</evidence>
<dbReference type="InterPro" id="IPR051044">
    <property type="entry name" value="MAG_DAG_Lipase"/>
</dbReference>
<name>A0A2M7B7J2_9BACT</name>
<organism evidence="4 5">
    <name type="scientific">Candidatus Wolfebacteria bacterium CG03_land_8_20_14_0_80_36_15</name>
    <dbReference type="NCBI Taxonomy" id="1975067"/>
    <lineage>
        <taxon>Bacteria</taxon>
        <taxon>Candidatus Wolfeibacteriota</taxon>
    </lineage>
</organism>
<dbReference type="InterPro" id="IPR029058">
    <property type="entry name" value="AB_hydrolase_fold"/>
</dbReference>
<evidence type="ECO:0000313" key="4">
    <source>
        <dbReference type="EMBL" id="PIU99084.1"/>
    </source>
</evidence>
<feature type="active site" description="Nucleophile" evidence="1">
    <location>
        <position position="98"/>
    </location>
</feature>
<evidence type="ECO:0000259" key="3">
    <source>
        <dbReference type="Pfam" id="PF12697"/>
    </source>
</evidence>
<feature type="active site" description="Charge relay system" evidence="1">
    <location>
        <position position="189"/>
    </location>
</feature>